<organism evidence="2 3">
    <name type="scientific">Lojkania enalia</name>
    <dbReference type="NCBI Taxonomy" id="147567"/>
    <lineage>
        <taxon>Eukaryota</taxon>
        <taxon>Fungi</taxon>
        <taxon>Dikarya</taxon>
        <taxon>Ascomycota</taxon>
        <taxon>Pezizomycotina</taxon>
        <taxon>Dothideomycetes</taxon>
        <taxon>Pleosporomycetidae</taxon>
        <taxon>Pleosporales</taxon>
        <taxon>Pleosporales incertae sedis</taxon>
        <taxon>Lojkania</taxon>
    </lineage>
</organism>
<dbReference type="EMBL" id="ML986578">
    <property type="protein sequence ID" value="KAF2271193.1"/>
    <property type="molecule type" value="Genomic_DNA"/>
</dbReference>
<reference evidence="3" key="1">
    <citation type="journal article" date="2020" name="Stud. Mycol.">
        <title>101 Dothideomycetes genomes: A test case for predicting lifestyles and emergence of pathogens.</title>
        <authorList>
            <person name="Haridas S."/>
            <person name="Albert R."/>
            <person name="Binder M."/>
            <person name="Bloem J."/>
            <person name="LaButti K."/>
            <person name="Salamov A."/>
            <person name="Andreopoulos B."/>
            <person name="Baker S."/>
            <person name="Barry K."/>
            <person name="Bills G."/>
            <person name="Bluhm B."/>
            <person name="Cannon C."/>
            <person name="Castanera R."/>
            <person name="Culley D."/>
            <person name="Daum C."/>
            <person name="Ezra D."/>
            <person name="Gonzalez J."/>
            <person name="Henrissat B."/>
            <person name="Kuo A."/>
            <person name="Liang C."/>
            <person name="Lipzen A."/>
            <person name="Lutzoni F."/>
            <person name="Magnuson J."/>
            <person name="Mondo S."/>
            <person name="Nolan M."/>
            <person name="Ohm R."/>
            <person name="Pangilinan J."/>
            <person name="Park H.-J."/>
            <person name="Ramirez L."/>
            <person name="Alfaro M."/>
            <person name="Sun H."/>
            <person name="Tritt A."/>
            <person name="Yoshinaga Y."/>
            <person name="Zwiers L.-H."/>
            <person name="Turgeon B."/>
            <person name="Goodwin S."/>
            <person name="Spatafora J."/>
            <person name="Crous P."/>
            <person name="Grigoriev I."/>
        </authorList>
    </citation>
    <scope>NUCLEOTIDE SEQUENCE [LARGE SCALE GENOMIC DNA]</scope>
    <source>
        <strain evidence="3">CBS 304.66</strain>
    </source>
</reference>
<proteinExistence type="predicted"/>
<sequence>MDEIKAKVKQALRQDHSTDTTCTSTTATRAPLNTHTTNKLDLTVSIGHQYTGVAGTHGTSGDYLNSTYSNESRLGNRIGPYVYYDKLGGYGNIPSAGGHHTTLPHYSDNAGGYGNTAGSGGCSDPTGPHSAHLANKLDPRVYSNHAEGYRNTIEAGYSDPASPHNSYLANQADPHVGGYRNTTSTGGYNTNHTTLTDNYPTYQVDPAGPHDSHLADNATRGNANNLHCSGMTGGSTPSGPASHTTGPHKSDMMNEADPRVDSNLDGSKTYGGNHTMD</sequence>
<gene>
    <name evidence="2" type="ORF">CC78DRAFT_589070</name>
</gene>
<accession>A0A9P4TS09</accession>
<dbReference type="OrthoDB" id="2590867at2759"/>
<dbReference type="PANTHER" id="PTHR39606">
    <property type="entry name" value="SURFACE PROTEIN, PUTATIVE-RELATED"/>
    <property type="match status" value="1"/>
</dbReference>
<dbReference type="PANTHER" id="PTHR39606:SF1">
    <property type="entry name" value="CELL SURFACE PROTEIN"/>
    <property type="match status" value="1"/>
</dbReference>
<feature type="compositionally biased region" description="Basic and acidic residues" evidence="1">
    <location>
        <begin position="248"/>
        <end position="262"/>
    </location>
</feature>
<feature type="compositionally biased region" description="Low complexity" evidence="1">
    <location>
        <begin position="234"/>
        <end position="247"/>
    </location>
</feature>
<comment type="caution">
    <text evidence="2">The sequence shown here is derived from an EMBL/GenBank/DDBJ whole genome shotgun (WGS) entry which is preliminary data.</text>
</comment>
<evidence type="ECO:0000313" key="2">
    <source>
        <dbReference type="EMBL" id="KAF2271193.1"/>
    </source>
</evidence>
<dbReference type="Proteomes" id="UP000800093">
    <property type="component" value="Unassembled WGS sequence"/>
</dbReference>
<dbReference type="AlphaFoldDB" id="A0A9P4TS09"/>
<evidence type="ECO:0000313" key="3">
    <source>
        <dbReference type="Proteomes" id="UP000800093"/>
    </source>
</evidence>
<protein>
    <submittedName>
        <fullName evidence="2">Uncharacterized protein</fullName>
    </submittedName>
</protein>
<feature type="compositionally biased region" description="Polar residues" evidence="1">
    <location>
        <begin position="264"/>
        <end position="277"/>
    </location>
</feature>
<keyword evidence="3" id="KW-1185">Reference proteome</keyword>
<name>A0A9P4TS09_9PLEO</name>
<feature type="region of interest" description="Disordered" evidence="1">
    <location>
        <begin position="217"/>
        <end position="277"/>
    </location>
</feature>
<evidence type="ECO:0000256" key="1">
    <source>
        <dbReference type="SAM" id="MobiDB-lite"/>
    </source>
</evidence>